<dbReference type="CDD" id="cd06133">
    <property type="entry name" value="ERI-1_3'hExo_like"/>
    <property type="match status" value="1"/>
</dbReference>
<evidence type="ECO:0000256" key="2">
    <source>
        <dbReference type="ARBA" id="ARBA00022801"/>
    </source>
</evidence>
<evidence type="ECO:0000256" key="1">
    <source>
        <dbReference type="ARBA" id="ARBA00022722"/>
    </source>
</evidence>
<keyword evidence="1" id="KW-0540">Nuclease</keyword>
<proteinExistence type="predicted"/>
<dbReference type="InterPro" id="IPR051274">
    <property type="entry name" value="3-5_Exoribonuclease"/>
</dbReference>
<dbReference type="Gene3D" id="3.30.420.10">
    <property type="entry name" value="Ribonuclease H-like superfamily/Ribonuclease H"/>
    <property type="match status" value="1"/>
</dbReference>
<evidence type="ECO:0000313" key="7">
    <source>
        <dbReference type="Proteomes" id="UP001652432"/>
    </source>
</evidence>
<dbReference type="InterPro" id="IPR013520">
    <property type="entry name" value="Ribonucl_H"/>
</dbReference>
<organism evidence="6 7">
    <name type="scientific">Suilimivivens aceti</name>
    <dbReference type="NCBI Taxonomy" id="2981774"/>
    <lineage>
        <taxon>Bacteria</taxon>
        <taxon>Bacillati</taxon>
        <taxon>Bacillota</taxon>
        <taxon>Clostridia</taxon>
        <taxon>Lachnospirales</taxon>
        <taxon>Lachnospiraceae</taxon>
        <taxon>Suilimivivens</taxon>
    </lineage>
</organism>
<evidence type="ECO:0000259" key="5">
    <source>
        <dbReference type="SMART" id="SM00479"/>
    </source>
</evidence>
<dbReference type="Pfam" id="PF00929">
    <property type="entry name" value="RNase_T"/>
    <property type="match status" value="1"/>
</dbReference>
<keyword evidence="2" id="KW-0378">Hydrolase</keyword>
<dbReference type="EMBL" id="JAOQKJ010000005">
    <property type="protein sequence ID" value="MCU6744260.1"/>
    <property type="molecule type" value="Genomic_DNA"/>
</dbReference>
<dbReference type="Proteomes" id="UP001652432">
    <property type="component" value="Unassembled WGS sequence"/>
</dbReference>
<evidence type="ECO:0000313" key="6">
    <source>
        <dbReference type="EMBL" id="MCU6744260.1"/>
    </source>
</evidence>
<protein>
    <submittedName>
        <fullName evidence="6">Exonuclease domain-containing protein</fullName>
    </submittedName>
</protein>
<feature type="region of interest" description="Disordered" evidence="4">
    <location>
        <begin position="299"/>
        <end position="320"/>
    </location>
</feature>
<feature type="domain" description="Exonuclease" evidence="5">
    <location>
        <begin position="2"/>
        <end position="184"/>
    </location>
</feature>
<accession>A0ABT2T211</accession>
<name>A0ABT2T211_9FIRM</name>
<sequence>MNYVVLDLEWNQSNTGEEPEVKEIPFEIIDMGAILLSSERKMISEFNQLVKPAIYQHMHAITSKIIHLHMKDLQKGCPFPEVMEEFLAFSGRNVIYCTWGPLDLYELQRNMRYYKMEPLSTGPLKFLDVQKLFSIAYEDRKSRRSLEYAIDFLKIEKDIPFHRAFSDAYYTAKILEILPENVLENFSIDTFVLPASREEEIHVFFHDYMKYISREFMDKQEALEDREVISTKCYLCHRNIRKKIRWFTPNGKHYYSVAVCPVHGSMKSKIRIRKTENDGVYIVKTSKFISEEECQKIQDKREEAREHRKQKKKKQASHQK</sequence>
<evidence type="ECO:0000256" key="4">
    <source>
        <dbReference type="SAM" id="MobiDB-lite"/>
    </source>
</evidence>
<dbReference type="InterPro" id="IPR036397">
    <property type="entry name" value="RNaseH_sf"/>
</dbReference>
<dbReference type="InterPro" id="IPR012337">
    <property type="entry name" value="RNaseH-like_sf"/>
</dbReference>
<reference evidence="6 7" key="1">
    <citation type="journal article" date="2021" name="ISME Commun">
        <title>Automated analysis of genomic sequences facilitates high-throughput and comprehensive description of bacteria.</title>
        <authorList>
            <person name="Hitch T.C.A."/>
        </authorList>
    </citation>
    <scope>NUCLEOTIDE SEQUENCE [LARGE SCALE GENOMIC DNA]</scope>
    <source>
        <strain evidence="6 7">Sanger_18</strain>
    </source>
</reference>
<keyword evidence="7" id="KW-1185">Reference proteome</keyword>
<dbReference type="PANTHER" id="PTHR23044">
    <property type="entry name" value="3'-5' EXONUCLEASE ERI1-RELATED"/>
    <property type="match status" value="1"/>
</dbReference>
<evidence type="ECO:0000256" key="3">
    <source>
        <dbReference type="ARBA" id="ARBA00022839"/>
    </source>
</evidence>
<dbReference type="RefSeq" id="WP_262574280.1">
    <property type="nucleotide sequence ID" value="NZ_JAOQKJ010000005.1"/>
</dbReference>
<dbReference type="SUPFAM" id="SSF53098">
    <property type="entry name" value="Ribonuclease H-like"/>
    <property type="match status" value="1"/>
</dbReference>
<dbReference type="PANTHER" id="PTHR23044:SF61">
    <property type="entry name" value="3'-5' EXORIBONUCLEASE 1-RELATED"/>
    <property type="match status" value="1"/>
</dbReference>
<dbReference type="GO" id="GO:0004527">
    <property type="term" value="F:exonuclease activity"/>
    <property type="evidence" value="ECO:0007669"/>
    <property type="project" value="UniProtKB-KW"/>
</dbReference>
<comment type="caution">
    <text evidence="6">The sequence shown here is derived from an EMBL/GenBank/DDBJ whole genome shotgun (WGS) entry which is preliminary data.</text>
</comment>
<gene>
    <name evidence="6" type="ORF">OCV77_07090</name>
</gene>
<dbReference type="InterPro" id="IPR047201">
    <property type="entry name" value="ERI-1_3'hExo-like"/>
</dbReference>
<keyword evidence="3 6" id="KW-0269">Exonuclease</keyword>
<feature type="compositionally biased region" description="Basic residues" evidence="4">
    <location>
        <begin position="307"/>
        <end position="320"/>
    </location>
</feature>
<dbReference type="SMART" id="SM00479">
    <property type="entry name" value="EXOIII"/>
    <property type="match status" value="1"/>
</dbReference>